<accession>A0ABT8EEH8</accession>
<dbReference type="PANTHER" id="PTHR40516:SF1">
    <property type="entry name" value="ANTITOXIN CHPS-RELATED"/>
    <property type="match status" value="1"/>
</dbReference>
<dbReference type="PANTHER" id="PTHR40516">
    <property type="entry name" value="ANTITOXIN CHPS-RELATED"/>
    <property type="match status" value="1"/>
</dbReference>
<evidence type="ECO:0000313" key="3">
    <source>
        <dbReference type="Proteomes" id="UP001168694"/>
    </source>
</evidence>
<dbReference type="InterPro" id="IPR037914">
    <property type="entry name" value="SpoVT-AbrB_sf"/>
</dbReference>
<sequence length="86" mass="9536">MKETQGGIIVKIQKWGNSLGLRIPSNLAQKIDIEHGTEVEITLGNQVLLVKPVVKKPTLEELLAKITPENRHNEADWGISEGNELN</sequence>
<evidence type="ECO:0000313" key="2">
    <source>
        <dbReference type="EMBL" id="MDN4076295.1"/>
    </source>
</evidence>
<dbReference type="InterPro" id="IPR039052">
    <property type="entry name" value="Antitox_PemI-like"/>
</dbReference>
<dbReference type="InterPro" id="IPR007159">
    <property type="entry name" value="SpoVT-AbrB_dom"/>
</dbReference>
<feature type="domain" description="SpoVT-AbrB" evidence="1">
    <location>
        <begin position="13"/>
        <end position="58"/>
    </location>
</feature>
<name>A0ABT8EEH8_9BACL</name>
<reference evidence="2" key="1">
    <citation type="submission" date="2023-06" db="EMBL/GenBank/DDBJ databases">
        <title>Draft Genome Sequences of Representative Paenibacillus Polymyxa, Bacillus cereus, Fictibacillus sp., and Brevibacillus agri Strains Isolated from Amazonian Dark Earth.</title>
        <authorList>
            <person name="Pellegrinetti T.A."/>
            <person name="Cunha I.C.M."/>
            <person name="Chaves M.G."/>
            <person name="Freitas A.S."/>
            <person name="Silva A.V.R."/>
            <person name="Tsai S.M."/>
            <person name="Mendes L.W."/>
        </authorList>
    </citation>
    <scope>NUCLEOTIDE SEQUENCE</scope>
    <source>
        <strain evidence="2">CENA-BCM004</strain>
    </source>
</reference>
<keyword evidence="2" id="KW-0238">DNA-binding</keyword>
<dbReference type="Gene3D" id="2.10.260.10">
    <property type="match status" value="1"/>
</dbReference>
<protein>
    <submittedName>
        <fullName evidence="2">AbrB/MazE/SpoVT family DNA-binding domain-containing protein</fullName>
    </submittedName>
</protein>
<evidence type="ECO:0000259" key="1">
    <source>
        <dbReference type="SMART" id="SM00966"/>
    </source>
</evidence>
<dbReference type="Proteomes" id="UP001168694">
    <property type="component" value="Unassembled WGS sequence"/>
</dbReference>
<dbReference type="EMBL" id="JAUHLN010000015">
    <property type="protein sequence ID" value="MDN4076295.1"/>
    <property type="molecule type" value="Genomic_DNA"/>
</dbReference>
<proteinExistence type="predicted"/>
<dbReference type="Pfam" id="PF04014">
    <property type="entry name" value="MazE_antitoxin"/>
    <property type="match status" value="1"/>
</dbReference>
<organism evidence="2 3">
    <name type="scientific">Fictibacillus terranigra</name>
    <dbReference type="NCBI Taxonomy" id="3058424"/>
    <lineage>
        <taxon>Bacteria</taxon>
        <taxon>Bacillati</taxon>
        <taxon>Bacillota</taxon>
        <taxon>Bacilli</taxon>
        <taxon>Bacillales</taxon>
        <taxon>Fictibacillaceae</taxon>
        <taxon>Fictibacillus</taxon>
    </lineage>
</organism>
<dbReference type="GO" id="GO:0003677">
    <property type="term" value="F:DNA binding"/>
    <property type="evidence" value="ECO:0007669"/>
    <property type="project" value="UniProtKB-KW"/>
</dbReference>
<dbReference type="SMART" id="SM00966">
    <property type="entry name" value="SpoVT_AbrB"/>
    <property type="match status" value="1"/>
</dbReference>
<gene>
    <name evidence="2" type="ORF">QYF49_25580</name>
</gene>
<dbReference type="SUPFAM" id="SSF89447">
    <property type="entry name" value="AbrB/MazE/MraZ-like"/>
    <property type="match status" value="1"/>
</dbReference>
<keyword evidence="3" id="KW-1185">Reference proteome</keyword>
<comment type="caution">
    <text evidence="2">The sequence shown here is derived from an EMBL/GenBank/DDBJ whole genome shotgun (WGS) entry which is preliminary data.</text>
</comment>
<dbReference type="RefSeq" id="WP_290402383.1">
    <property type="nucleotide sequence ID" value="NZ_JAUHLN010000015.1"/>
</dbReference>